<evidence type="ECO:0000313" key="3">
    <source>
        <dbReference type="EMBL" id="ASV73915.1"/>
    </source>
</evidence>
<evidence type="ECO:0000256" key="2">
    <source>
        <dbReference type="SAM" id="Phobius"/>
    </source>
</evidence>
<evidence type="ECO:0000313" key="4">
    <source>
        <dbReference type="Proteomes" id="UP000215086"/>
    </source>
</evidence>
<feature type="region of interest" description="Disordered" evidence="1">
    <location>
        <begin position="213"/>
        <end position="286"/>
    </location>
</feature>
<keyword evidence="2" id="KW-1133">Transmembrane helix</keyword>
<feature type="compositionally biased region" description="Polar residues" evidence="1">
    <location>
        <begin position="387"/>
        <end position="414"/>
    </location>
</feature>
<protein>
    <submittedName>
        <fullName evidence="3">Fe-S oxidoreductase</fullName>
    </submittedName>
</protein>
<feature type="region of interest" description="Disordered" evidence="1">
    <location>
        <begin position="493"/>
        <end position="670"/>
    </location>
</feature>
<evidence type="ECO:0000256" key="1">
    <source>
        <dbReference type="SAM" id="MobiDB-lite"/>
    </source>
</evidence>
<feature type="compositionally biased region" description="Polar residues" evidence="1">
    <location>
        <begin position="496"/>
        <end position="526"/>
    </location>
</feature>
<sequence length="670" mass="70836">MPIYRVSLKYSVLCRQNLVKIWQHHFTFLDPLQQFCCKLVSECFPNVCQSHSDKAAGRAHCPLSALTSRKSRFFRKSLKVCPISTDGNRQQESISRLLDWRRSIDRSRWNDGWQATTWRIHMNKPLHTDDAPSQGTVRVLARLPYVGGEQESVPEHSTYPFRATPVSFFSDPIRRGLALGVAVVLLLGVIWFIAGRGKKSEIASNAPNKAWETAVPRPDAPEAPAWSPPSVSLPSESVQSTQAQPFGAAGDSHLVTRSPLGFELPPGNGWGSPQENPLNTSSTQPSLTAGQPILAWENPQATQASPALPPVQTQMTPQYDVAPVNASGNSTTPWANAAGFAANSPAATPMSPVSQGYGSIAPSAAAAASSAGSAQIVRNPYFNSQPVAQSANASPTQPAADFTASNNSWGQPVSATLPASWPTPVELQPPSAAVGPSAVIASRPNAPDFAQPATSPRVQNSISAAGYPQASQWNMPSTTAGSSVYSHASSVSSAAPQNTWGNSTSQLSSPGSPVQSIGGNPSNYGPYSNAVPGSQPAYQGSVGLQTPQQNPAYNGPSAGLWGDSRAMVPGQTVQPGQNQQAPVYPSTDSYRYYGPTSQPGTQQPQDNQVVPATYANPSWGNYLNGSAPSPMGPTAPTGRPQQQQAGTSADQLYPTTGQTGYNLYPTSVLR</sequence>
<feature type="region of interest" description="Disordered" evidence="1">
    <location>
        <begin position="387"/>
        <end position="438"/>
    </location>
</feature>
<feature type="transmembrane region" description="Helical" evidence="2">
    <location>
        <begin position="176"/>
        <end position="194"/>
    </location>
</feature>
<feature type="compositionally biased region" description="Polar residues" evidence="1">
    <location>
        <begin position="536"/>
        <end position="552"/>
    </location>
</feature>
<feature type="compositionally biased region" description="Polar residues" evidence="1">
    <location>
        <begin position="639"/>
        <end position="670"/>
    </location>
</feature>
<feature type="compositionally biased region" description="Polar residues" evidence="1">
    <location>
        <begin position="571"/>
        <end position="589"/>
    </location>
</feature>
<keyword evidence="4" id="KW-1185">Reference proteome</keyword>
<feature type="compositionally biased region" description="Polar residues" evidence="1">
    <location>
        <begin position="271"/>
        <end position="286"/>
    </location>
</feature>
<gene>
    <name evidence="3" type="ORF">THTE_1313</name>
</gene>
<organism evidence="3 4">
    <name type="scientific">Thermogutta terrifontis</name>
    <dbReference type="NCBI Taxonomy" id="1331910"/>
    <lineage>
        <taxon>Bacteria</taxon>
        <taxon>Pseudomonadati</taxon>
        <taxon>Planctomycetota</taxon>
        <taxon>Planctomycetia</taxon>
        <taxon>Pirellulales</taxon>
        <taxon>Thermoguttaceae</taxon>
        <taxon>Thermogutta</taxon>
    </lineage>
</organism>
<feature type="compositionally biased region" description="Polar residues" evidence="1">
    <location>
        <begin position="606"/>
        <end position="627"/>
    </location>
</feature>
<dbReference type="AlphaFoldDB" id="A0A286RD72"/>
<proteinExistence type="predicted"/>
<keyword evidence="2" id="KW-0472">Membrane</keyword>
<dbReference type="KEGG" id="ttf:THTE_1313"/>
<dbReference type="Proteomes" id="UP000215086">
    <property type="component" value="Chromosome"/>
</dbReference>
<keyword evidence="2" id="KW-0812">Transmembrane</keyword>
<accession>A0A286RD72</accession>
<reference evidence="3 4" key="1">
    <citation type="journal article" name="Front. Microbiol.">
        <title>Sugar Metabolism of the First Thermophilic Planctomycete Thermogutta terrifontis: Comparative Genomic and Transcriptomic Approaches.</title>
        <authorList>
            <person name="Elcheninov A.G."/>
            <person name="Menzel P."/>
            <person name="Gudbergsdottir S.R."/>
            <person name="Slesarev A.I."/>
            <person name="Kadnikov V.V."/>
            <person name="Krogh A."/>
            <person name="Bonch-Osmolovskaya E.A."/>
            <person name="Peng X."/>
            <person name="Kublanov I.V."/>
        </authorList>
    </citation>
    <scope>NUCLEOTIDE SEQUENCE [LARGE SCALE GENOMIC DNA]</scope>
    <source>
        <strain evidence="3 4">R1</strain>
    </source>
</reference>
<feature type="compositionally biased region" description="Low complexity" evidence="1">
    <location>
        <begin position="594"/>
        <end position="605"/>
    </location>
</feature>
<dbReference type="EMBL" id="CP018477">
    <property type="protein sequence ID" value="ASV73915.1"/>
    <property type="molecule type" value="Genomic_DNA"/>
</dbReference>
<feature type="compositionally biased region" description="Low complexity" evidence="1">
    <location>
        <begin position="228"/>
        <end position="240"/>
    </location>
</feature>
<name>A0A286RD72_9BACT</name>